<evidence type="ECO:0000256" key="1">
    <source>
        <dbReference type="SAM" id="MobiDB-lite"/>
    </source>
</evidence>
<name>A0A0E9R5W8_ANGAN</name>
<feature type="region of interest" description="Disordered" evidence="1">
    <location>
        <begin position="26"/>
        <end position="55"/>
    </location>
</feature>
<feature type="compositionally biased region" description="Polar residues" evidence="1">
    <location>
        <begin position="26"/>
        <end position="49"/>
    </location>
</feature>
<reference evidence="2" key="2">
    <citation type="journal article" date="2015" name="Fish Shellfish Immunol.">
        <title>Early steps in the European eel (Anguilla anguilla)-Vibrio vulnificus interaction in the gills: Role of the RtxA13 toxin.</title>
        <authorList>
            <person name="Callol A."/>
            <person name="Pajuelo D."/>
            <person name="Ebbesson L."/>
            <person name="Teles M."/>
            <person name="MacKenzie S."/>
            <person name="Amaro C."/>
        </authorList>
    </citation>
    <scope>NUCLEOTIDE SEQUENCE</scope>
</reference>
<dbReference type="EMBL" id="GBXM01084068">
    <property type="protein sequence ID" value="JAH24509.1"/>
    <property type="molecule type" value="Transcribed_RNA"/>
</dbReference>
<organism evidence="2">
    <name type="scientific">Anguilla anguilla</name>
    <name type="common">European freshwater eel</name>
    <name type="synonym">Muraena anguilla</name>
    <dbReference type="NCBI Taxonomy" id="7936"/>
    <lineage>
        <taxon>Eukaryota</taxon>
        <taxon>Metazoa</taxon>
        <taxon>Chordata</taxon>
        <taxon>Craniata</taxon>
        <taxon>Vertebrata</taxon>
        <taxon>Euteleostomi</taxon>
        <taxon>Actinopterygii</taxon>
        <taxon>Neopterygii</taxon>
        <taxon>Teleostei</taxon>
        <taxon>Anguilliformes</taxon>
        <taxon>Anguillidae</taxon>
        <taxon>Anguilla</taxon>
    </lineage>
</organism>
<reference evidence="2" key="1">
    <citation type="submission" date="2014-11" db="EMBL/GenBank/DDBJ databases">
        <authorList>
            <person name="Amaro Gonzalez C."/>
        </authorList>
    </citation>
    <scope>NUCLEOTIDE SEQUENCE</scope>
</reference>
<dbReference type="AlphaFoldDB" id="A0A0E9R5W8"/>
<sequence>MKSSILRTSMSMGAWNSHVLTMTNSTPDRTATSTAVGSNTFLGIPSSRWTSRENG</sequence>
<evidence type="ECO:0000313" key="2">
    <source>
        <dbReference type="EMBL" id="JAH24509.1"/>
    </source>
</evidence>
<proteinExistence type="predicted"/>
<accession>A0A0E9R5W8</accession>
<protein>
    <submittedName>
        <fullName evidence="2">Uncharacterized protein</fullName>
    </submittedName>
</protein>